<feature type="region of interest" description="Disordered" evidence="7">
    <location>
        <begin position="751"/>
        <end position="824"/>
    </location>
</feature>
<dbReference type="Pfam" id="PF18111">
    <property type="entry name" value="RPGR1_C"/>
    <property type="match status" value="1"/>
</dbReference>
<feature type="domain" description="RPGRIP1 C-terminal" evidence="9">
    <location>
        <begin position="1130"/>
        <end position="1291"/>
    </location>
</feature>
<dbReference type="Pfam" id="PF11618">
    <property type="entry name" value="C2-C2_1"/>
    <property type="match status" value="1"/>
</dbReference>
<evidence type="ECO:0000313" key="11">
    <source>
        <dbReference type="Proteomes" id="UP000007151"/>
    </source>
</evidence>
<protein>
    <submittedName>
        <fullName evidence="10">Rpgrip1 like protein</fullName>
    </submittedName>
</protein>
<dbReference type="GO" id="GO:0005856">
    <property type="term" value="C:cytoskeleton"/>
    <property type="evidence" value="ECO:0007669"/>
    <property type="project" value="UniProtKB-ARBA"/>
</dbReference>
<feature type="region of interest" description="Disordered" evidence="7">
    <location>
        <begin position="576"/>
        <end position="618"/>
    </location>
</feature>
<evidence type="ECO:0000256" key="5">
    <source>
        <dbReference type="ARBA" id="ARBA00023273"/>
    </source>
</evidence>
<dbReference type="Proteomes" id="UP000007151">
    <property type="component" value="Unassembled WGS sequence"/>
</dbReference>
<evidence type="ECO:0000256" key="6">
    <source>
        <dbReference type="SAM" id="Coils"/>
    </source>
</evidence>
<feature type="region of interest" description="Disordered" evidence="7">
    <location>
        <begin position="351"/>
        <end position="371"/>
    </location>
</feature>
<name>A0A212EX67_DANPL</name>
<sequence>MNDGKGHLSCKSHTARNEKDIYRICPSKISKRELEDLYFALLEQNVQLKTTINDQKDQIKILNTRLQRMTAQKPGTGAYNKDFSGAGRGIINEQKECIADLKKDNERLSERVRLLNMRLCSAKQFLRRSPSQSASRCVRCIIPDTSAKNLSTSALNSKRSEGNLKTEISTSQLVEDESPLQLPEITSSQAEIPVQDEPCQRNKCRVEMDELKGKIASLENEMSSLQSSWSSRADELQSLLSSARAEHATCPNRLAALTTDLGGTRTLADELTSQLQLERARVGELEAQLRAARIDYNVALVAEGLKNQSHKLSDVSKVNPPVTVLSDWEDSPPIVVPNNSGISVVNEENANDRMQESADGETKNKNHTNHKNERAVALQTQGDFILTQIASLQSQLDGLKLTIGERPAESLAADSSLSHDIFSTLRLKTVTDIVKPPEPSRHDDTLVSKEFIEDEEGTLVSRPQTHEENQYEQEYKYPIPGPLSLDMPRSSLADITDIKVNNETKKRNSESSRGSKGSVRINLDNITASKNGDGRVVQDLNQNGQEDVFKKFRRSSFRFPFDRKQSKDLAVRYGQTQTYGSQEDNREEAKKVSIGINTERPYDQDLGRNDHDRPGDHNDQVATRKIRYMSEENTQVGEEPGTSVGCDETTENGAQRSSRDRNQRTNSVEIQCDGPSHTREPHTGSTKKEFPESAADEGNYVQLCSGHAVMCPCPALAPSPRSVRTCAGGLAAAPPNILRLCRCGDRVNRHTPHTSTATPEPPRPSTASPTPCPYDETVTISGPSSPDTTEPGATCDLDTQRTDETGPTDYISPGEEKATSTLSESYGTTDYSCLSEGEVPAEGGKRLSATEDKMLEAIGSRSDKMEEALRAISEELTRCRELLQGRGAVHSPKTSREVSMMTEEVVPIALKRADAKLRLRDSYTPKCIFTLHVGTVVLSDQAVLLSHDKSLLLTWRFYNQTPSMTRLLAGRVMNFDFSTEYDLKITEHFLYYLKHEEMPITISEMDKQDEAFAICSLPLRDALLHPNRRVDMSLALVAGRQMTRERGSADCEEAGVLDVWCMLRVDPSALPAINTAIIRPSSLKSQQHSSSIMEQMLDDDQSSDYRYSRDLHRRSKRTTVVSTDENLQSLDITIQWLALNEDCKAMIDPNVRRLYVAYTFLGRSGADMETPVSLPKPKHYMDKCHFLFKKTFIVNECDMVTLGHLAQCHEPANEPDPQCAVVFSVVSEPAEDPLGLDSCEDIGYAYLYLGDVLASSSTETYNGVLVVRDPRGVDCGALALRLDGLTLLRRCRDLAGNASH</sequence>
<dbReference type="EMBL" id="AGBW02011825">
    <property type="protein sequence ID" value="OWR46090.1"/>
    <property type="molecule type" value="Genomic_DNA"/>
</dbReference>
<feature type="region of interest" description="Disordered" evidence="7">
    <location>
        <begin position="496"/>
        <end position="522"/>
    </location>
</feature>
<evidence type="ECO:0000259" key="9">
    <source>
        <dbReference type="Pfam" id="PF18111"/>
    </source>
</evidence>
<dbReference type="SUPFAM" id="SSF49562">
    <property type="entry name" value="C2 domain (Calcium/lipid-binding domain, CaLB)"/>
    <property type="match status" value="1"/>
</dbReference>
<feature type="coiled-coil region" evidence="6">
    <location>
        <begin position="268"/>
        <end position="295"/>
    </location>
</feature>
<feature type="compositionally biased region" description="Basic and acidic residues" evidence="7">
    <location>
        <begin position="600"/>
        <end position="618"/>
    </location>
</feature>
<dbReference type="STRING" id="278856.A0A212EX67"/>
<dbReference type="InterPro" id="IPR021656">
    <property type="entry name" value="C2-C2_1"/>
</dbReference>
<evidence type="ECO:0000256" key="7">
    <source>
        <dbReference type="SAM" id="MobiDB-lite"/>
    </source>
</evidence>
<dbReference type="InterPro" id="IPR031139">
    <property type="entry name" value="RPGRIP1_fam"/>
</dbReference>
<feature type="compositionally biased region" description="Polar residues" evidence="7">
    <location>
        <begin position="778"/>
        <end position="788"/>
    </location>
</feature>
<keyword evidence="5" id="KW-0966">Cell projection</keyword>
<keyword evidence="4" id="KW-0969">Cilium</keyword>
<comment type="caution">
    <text evidence="10">The sequence shown here is derived from an EMBL/GenBank/DDBJ whole genome shotgun (WGS) entry which is preliminary data.</text>
</comment>
<dbReference type="InParanoid" id="A0A212EX67"/>
<gene>
    <name evidence="10" type="ORF">KGM_202230</name>
</gene>
<feature type="coiled-coil region" evidence="6">
    <location>
        <begin position="201"/>
        <end position="228"/>
    </location>
</feature>
<feature type="compositionally biased region" description="Basic and acidic residues" evidence="7">
    <location>
        <begin position="496"/>
        <end position="510"/>
    </location>
</feature>
<evidence type="ECO:0000256" key="3">
    <source>
        <dbReference type="ARBA" id="ARBA00023054"/>
    </source>
</evidence>
<comment type="similarity">
    <text evidence="2">Belongs to the RPGRIP1 family.</text>
</comment>
<evidence type="ECO:0000313" key="10">
    <source>
        <dbReference type="EMBL" id="OWR46090.1"/>
    </source>
</evidence>
<accession>A0A212EX67</accession>
<dbReference type="eggNOG" id="ENOG502TC5N">
    <property type="taxonomic scope" value="Eukaryota"/>
</dbReference>
<feature type="region of interest" description="Disordered" evidence="7">
    <location>
        <begin position="631"/>
        <end position="693"/>
    </location>
</feature>
<dbReference type="InterPro" id="IPR041091">
    <property type="entry name" value="RPGRIP1_C"/>
</dbReference>
<organism evidence="10 11">
    <name type="scientific">Danaus plexippus plexippus</name>
    <dbReference type="NCBI Taxonomy" id="278856"/>
    <lineage>
        <taxon>Eukaryota</taxon>
        <taxon>Metazoa</taxon>
        <taxon>Ecdysozoa</taxon>
        <taxon>Arthropoda</taxon>
        <taxon>Hexapoda</taxon>
        <taxon>Insecta</taxon>
        <taxon>Pterygota</taxon>
        <taxon>Neoptera</taxon>
        <taxon>Endopterygota</taxon>
        <taxon>Lepidoptera</taxon>
        <taxon>Glossata</taxon>
        <taxon>Ditrysia</taxon>
        <taxon>Papilionoidea</taxon>
        <taxon>Nymphalidae</taxon>
        <taxon>Danainae</taxon>
        <taxon>Danaini</taxon>
        <taxon>Danaina</taxon>
        <taxon>Danaus</taxon>
        <taxon>Danaus</taxon>
    </lineage>
</organism>
<dbReference type="InterPro" id="IPR035892">
    <property type="entry name" value="C2_domain_sf"/>
</dbReference>
<dbReference type="GO" id="GO:0005929">
    <property type="term" value="C:cilium"/>
    <property type="evidence" value="ECO:0007669"/>
    <property type="project" value="UniProtKB-SubCell"/>
</dbReference>
<feature type="compositionally biased region" description="Basic and acidic residues" evidence="7">
    <location>
        <begin position="676"/>
        <end position="691"/>
    </location>
</feature>
<reference evidence="10 11" key="1">
    <citation type="journal article" date="2011" name="Cell">
        <title>The monarch butterfly genome yields insights into long-distance migration.</title>
        <authorList>
            <person name="Zhan S."/>
            <person name="Merlin C."/>
            <person name="Boore J.L."/>
            <person name="Reppert S.M."/>
        </authorList>
    </citation>
    <scope>NUCLEOTIDE SEQUENCE [LARGE SCALE GENOMIC DNA]</scope>
    <source>
        <strain evidence="10">F-2</strain>
    </source>
</reference>
<feature type="coiled-coil region" evidence="6">
    <location>
        <begin position="45"/>
        <end position="118"/>
    </location>
</feature>
<evidence type="ECO:0000256" key="1">
    <source>
        <dbReference type="ARBA" id="ARBA00004138"/>
    </source>
</evidence>
<dbReference type="PANTHER" id="PTHR14240">
    <property type="entry name" value="RETINITIS PIGMENTOSA GTPASE REGULATOR-INTERACTING PROTEIN"/>
    <property type="match status" value="1"/>
</dbReference>
<proteinExistence type="inferred from homology"/>
<feature type="domain" description="RPGR-interacting protein 1 first C2" evidence="8">
    <location>
        <begin position="928"/>
        <end position="1065"/>
    </location>
</feature>
<evidence type="ECO:0000259" key="8">
    <source>
        <dbReference type="Pfam" id="PF11618"/>
    </source>
</evidence>
<evidence type="ECO:0000256" key="2">
    <source>
        <dbReference type="ARBA" id="ARBA00006042"/>
    </source>
</evidence>
<keyword evidence="11" id="KW-1185">Reference proteome</keyword>
<comment type="subcellular location">
    <subcellularLocation>
        <location evidence="1">Cell projection</location>
        <location evidence="1">Cilium</location>
    </subcellularLocation>
</comment>
<evidence type="ECO:0000256" key="4">
    <source>
        <dbReference type="ARBA" id="ARBA00023069"/>
    </source>
</evidence>
<dbReference type="KEGG" id="dpl:KGM_202230"/>
<dbReference type="Gene3D" id="2.60.40.150">
    <property type="entry name" value="C2 domain"/>
    <property type="match status" value="2"/>
</dbReference>
<keyword evidence="3 6" id="KW-0175">Coiled coil</keyword>
<dbReference type="PANTHER" id="PTHR14240:SF5">
    <property type="entry name" value="RPGRIP1 C-TERMINAL DOMAIN-CONTAINING PROTEIN"/>
    <property type="match status" value="1"/>
</dbReference>